<evidence type="ECO:0000256" key="2">
    <source>
        <dbReference type="ARBA" id="ARBA00022670"/>
    </source>
</evidence>
<gene>
    <name evidence="6" type="ORF">BV98_002143</name>
</gene>
<dbReference type="SUPFAM" id="SSF50630">
    <property type="entry name" value="Acid proteases"/>
    <property type="match status" value="1"/>
</dbReference>
<dbReference type="InterPro" id="IPR021109">
    <property type="entry name" value="Peptidase_aspartic_dom_sf"/>
</dbReference>
<accession>A0A086P9L7</accession>
<evidence type="ECO:0000256" key="1">
    <source>
        <dbReference type="ARBA" id="ARBA00009136"/>
    </source>
</evidence>
<name>A0A086P9L7_SPHHM</name>
<dbReference type="PANTHER" id="PTHR12917:SF1">
    <property type="entry name" value="AT13091P"/>
    <property type="match status" value="1"/>
</dbReference>
<evidence type="ECO:0000256" key="3">
    <source>
        <dbReference type="ARBA" id="ARBA00022750"/>
    </source>
</evidence>
<dbReference type="InterPro" id="IPR036034">
    <property type="entry name" value="PDZ_sf"/>
</dbReference>
<dbReference type="AlphaFoldDB" id="A0A086P9L7"/>
<keyword evidence="4" id="KW-0378">Hydrolase</keyword>
<dbReference type="GO" id="GO:0006508">
    <property type="term" value="P:proteolysis"/>
    <property type="evidence" value="ECO:0007669"/>
    <property type="project" value="UniProtKB-KW"/>
</dbReference>
<dbReference type="GO" id="GO:0004190">
    <property type="term" value="F:aspartic-type endopeptidase activity"/>
    <property type="evidence" value="ECO:0007669"/>
    <property type="project" value="UniProtKB-KW"/>
</dbReference>
<dbReference type="EMBL" id="JFZA02000016">
    <property type="protein sequence ID" value="KFG90085.1"/>
    <property type="molecule type" value="Genomic_DNA"/>
</dbReference>
<protein>
    <submittedName>
        <fullName evidence="6">PDZ/DHR/GLGF domain protein</fullName>
    </submittedName>
</protein>
<dbReference type="Pfam" id="PF17820">
    <property type="entry name" value="PDZ_6"/>
    <property type="match status" value="1"/>
</dbReference>
<dbReference type="STRING" id="76947.GCA_002080435_04149"/>
<dbReference type="InterPro" id="IPR041489">
    <property type="entry name" value="PDZ_6"/>
</dbReference>
<dbReference type="InterPro" id="IPR001478">
    <property type="entry name" value="PDZ"/>
</dbReference>
<feature type="domain" description="PDZ" evidence="5">
    <location>
        <begin position="321"/>
        <end position="370"/>
    </location>
</feature>
<dbReference type="PANTHER" id="PTHR12917">
    <property type="entry name" value="ASPARTYL PROTEASE DDI-RELATED"/>
    <property type="match status" value="1"/>
</dbReference>
<dbReference type="Gene3D" id="2.30.42.10">
    <property type="match status" value="1"/>
</dbReference>
<reference evidence="6" key="1">
    <citation type="submission" date="2014-08" db="EMBL/GenBank/DDBJ databases">
        <title>Draft genome sequences of Sphingobium herbicidovorans.</title>
        <authorList>
            <person name="Gan H.M."/>
            <person name="Gan H.Y."/>
            <person name="Savka M.A."/>
        </authorList>
    </citation>
    <scope>NUCLEOTIDE SEQUENCE [LARGE SCALE GENOMIC DNA]</scope>
    <source>
        <strain evidence="6">NBRC 16415</strain>
    </source>
</reference>
<dbReference type="Proteomes" id="UP000024284">
    <property type="component" value="Unassembled WGS sequence"/>
</dbReference>
<organism evidence="6 7">
    <name type="scientific">Sphingobium herbicidovorans (strain ATCC 700291 / DSM 11019 / CCUG 56400 / KCTC 2939 / LMG 18315 / NBRC 16415 / MH)</name>
    <name type="common">Sphingomonas herbicidovorans</name>
    <dbReference type="NCBI Taxonomy" id="1219045"/>
    <lineage>
        <taxon>Bacteria</taxon>
        <taxon>Pseudomonadati</taxon>
        <taxon>Pseudomonadota</taxon>
        <taxon>Alphaproteobacteria</taxon>
        <taxon>Sphingomonadales</taxon>
        <taxon>Sphingomonadaceae</taxon>
        <taxon>Sphingobium</taxon>
    </lineage>
</organism>
<comment type="caution">
    <text evidence="6">The sequence shown here is derived from an EMBL/GenBank/DDBJ whole genome shotgun (WGS) entry which is preliminary data.</text>
</comment>
<evidence type="ECO:0000313" key="7">
    <source>
        <dbReference type="Proteomes" id="UP000024284"/>
    </source>
</evidence>
<dbReference type="PATRIC" id="fig|1219045.3.peg.2184"/>
<evidence type="ECO:0000259" key="5">
    <source>
        <dbReference type="PROSITE" id="PS50106"/>
    </source>
</evidence>
<keyword evidence="7" id="KW-1185">Reference proteome</keyword>
<dbReference type="eggNOG" id="COG0793">
    <property type="taxonomic scope" value="Bacteria"/>
</dbReference>
<evidence type="ECO:0000313" key="6">
    <source>
        <dbReference type="EMBL" id="KFG90085.1"/>
    </source>
</evidence>
<dbReference type="Pfam" id="PF13650">
    <property type="entry name" value="Asp_protease_2"/>
    <property type="match status" value="1"/>
</dbReference>
<comment type="similarity">
    <text evidence="1">Belongs to the DDI1 family.</text>
</comment>
<dbReference type="PROSITE" id="PS50106">
    <property type="entry name" value="PDZ"/>
    <property type="match status" value="1"/>
</dbReference>
<evidence type="ECO:0000256" key="4">
    <source>
        <dbReference type="ARBA" id="ARBA00022801"/>
    </source>
</evidence>
<sequence>MTARVEAIGMSRRSLVARLVACGTGLVLGSPTLARQTSRSAGSWNFGAAHLEWEPLEVGTGDTLLVSAQVRGVPVRAVLDSGSGASIMSTALAAKLGLNDGERRMISGLSAKAPVLLVRDIDVQLARETRRLPFAVVGDLSSVSAAFGRPIDILLGADMFTGSCIALDFAKRRMAVVKSGTFLAGPDWRAVALGRGAKQELFIRASVSGLPPVPLMIDLGSSAALMLSSAYARDQGLLNGKLVSTAAIGGVDGVRINDAFTIQNINIEGLGVSNVPTLGMRAWLSTSTVGNVGLPLIAQFDVVFDVTAGFVWLRPLGPRRRLPMLKDRSGLGLAASPTALTVVHVAANSPAEKAGWAVGDRIVAVNGHSIDANYTRGELWQVRSRPAGTLVKLTMASGDVRELRLADYY</sequence>
<keyword evidence="2" id="KW-0645">Protease</keyword>
<dbReference type="Gene3D" id="2.40.70.10">
    <property type="entry name" value="Acid Proteases"/>
    <property type="match status" value="2"/>
</dbReference>
<dbReference type="SMART" id="SM00228">
    <property type="entry name" value="PDZ"/>
    <property type="match status" value="1"/>
</dbReference>
<proteinExistence type="inferred from homology"/>
<keyword evidence="3" id="KW-0064">Aspartyl protease</keyword>
<dbReference type="SUPFAM" id="SSF50156">
    <property type="entry name" value="PDZ domain-like"/>
    <property type="match status" value="1"/>
</dbReference>